<keyword evidence="5" id="KW-1185">Reference proteome</keyword>
<evidence type="ECO:0000313" key="4">
    <source>
        <dbReference type="EMBL" id="MBW0538816.1"/>
    </source>
</evidence>
<dbReference type="AlphaFoldDB" id="A0A9Q3FEG7"/>
<dbReference type="Proteomes" id="UP000765509">
    <property type="component" value="Unassembled WGS sequence"/>
</dbReference>
<evidence type="ECO:0000313" key="5">
    <source>
        <dbReference type="Proteomes" id="UP000765509"/>
    </source>
</evidence>
<gene>
    <name evidence="4" type="ORF">O181_078531</name>
</gene>
<sequence>MIDTWETCFIEDIKYFESQERDLDYQRNLIGLSFIRNSVERSLFDSIISQLSMPNARSVYQAIKKQFSKASWSSIVNHANVLFYPPTQSSNLMKRVIDLGEAVAAIEGKIGPIDSNKIITLSLFFSIPHLHDQITAALDTRLAANPSLTINAKDILDIVQQMNNKQVLASPEDSMQLSRIEASRLGNKMCSTNHQGSCTPPKSAALYLGLTASQSASPIANRPDGWKRRWLTPQNPCFDCGEVGHWAPDCLARIKAANARASSSKQKATVASMGAVPILENNEALLDSGATHLVTNNLSLFTNIRRTNMNLSVASSQQFRIDTVGDIQLNTFHGPLIIQDVLFCNNIPGVVLSVGQLISQGILVRFNDNIFTIKQGGHIFSTFQRNHRWFLSLNCTSENHTIHALSVPSSPPVNFNTHPSNNLSSDLSTLWHCHMGHISIRNIKRLLQFKVADGIPNFNFENIKICHPCLISKAEHCRFKSPSRGHIKAPGDLVAADLIGPLPASIDHKKYALMIQDSFSRMTAIIPLNNKTEAKQQLRFWIL</sequence>
<proteinExistence type="predicted"/>
<dbReference type="GO" id="GO:0008270">
    <property type="term" value="F:zinc ion binding"/>
    <property type="evidence" value="ECO:0007669"/>
    <property type="project" value="UniProtKB-KW"/>
</dbReference>
<reference evidence="4" key="1">
    <citation type="submission" date="2021-03" db="EMBL/GenBank/DDBJ databases">
        <title>Draft genome sequence of rust myrtle Austropuccinia psidii MF-1, a brazilian biotype.</title>
        <authorList>
            <person name="Quecine M.C."/>
            <person name="Pachon D.M.R."/>
            <person name="Bonatelli M.L."/>
            <person name="Correr F.H."/>
            <person name="Franceschini L.M."/>
            <person name="Leite T.F."/>
            <person name="Margarido G.R.A."/>
            <person name="Almeida C.A."/>
            <person name="Ferrarezi J.A."/>
            <person name="Labate C.A."/>
        </authorList>
    </citation>
    <scope>NUCLEOTIDE SEQUENCE</scope>
    <source>
        <strain evidence="4">MF-1</strain>
    </source>
</reference>
<dbReference type="InterPro" id="IPR054722">
    <property type="entry name" value="PolX-like_BBD"/>
</dbReference>
<evidence type="ECO:0000256" key="1">
    <source>
        <dbReference type="ARBA" id="ARBA00022664"/>
    </source>
</evidence>
<name>A0A9Q3FEG7_9BASI</name>
<dbReference type="Pfam" id="PF22936">
    <property type="entry name" value="Pol_BBD"/>
    <property type="match status" value="1"/>
</dbReference>
<comment type="caution">
    <text evidence="4">The sequence shown here is derived from an EMBL/GenBank/DDBJ whole genome shotgun (WGS) entry which is preliminary data.</text>
</comment>
<dbReference type="InterPro" id="IPR001878">
    <property type="entry name" value="Znf_CCHC"/>
</dbReference>
<feature type="domain" description="CCHC-type" evidence="3">
    <location>
        <begin position="237"/>
        <end position="250"/>
    </location>
</feature>
<keyword evidence="2" id="KW-0863">Zinc-finger</keyword>
<keyword evidence="2" id="KW-0862">Zinc</keyword>
<dbReference type="InterPro" id="IPR025724">
    <property type="entry name" value="GAG-pre-integrase_dom"/>
</dbReference>
<dbReference type="InterPro" id="IPR036875">
    <property type="entry name" value="Znf_CCHC_sf"/>
</dbReference>
<protein>
    <recommendedName>
        <fullName evidence="3">CCHC-type domain-containing protein</fullName>
    </recommendedName>
</protein>
<accession>A0A9Q3FEG7</accession>
<dbReference type="Pfam" id="PF13976">
    <property type="entry name" value="gag_pre-integrs"/>
    <property type="match status" value="1"/>
</dbReference>
<evidence type="ECO:0000259" key="3">
    <source>
        <dbReference type="PROSITE" id="PS50158"/>
    </source>
</evidence>
<dbReference type="Pfam" id="PF00098">
    <property type="entry name" value="zf-CCHC"/>
    <property type="match status" value="1"/>
</dbReference>
<dbReference type="SUPFAM" id="SSF57756">
    <property type="entry name" value="Retrovirus zinc finger-like domains"/>
    <property type="match status" value="1"/>
</dbReference>
<dbReference type="SMART" id="SM00343">
    <property type="entry name" value="ZnF_C2HC"/>
    <property type="match status" value="1"/>
</dbReference>
<evidence type="ECO:0000256" key="2">
    <source>
        <dbReference type="PROSITE-ProRule" id="PRU00047"/>
    </source>
</evidence>
<dbReference type="EMBL" id="AVOT02043371">
    <property type="protein sequence ID" value="MBW0538816.1"/>
    <property type="molecule type" value="Genomic_DNA"/>
</dbReference>
<dbReference type="InterPro" id="IPR036397">
    <property type="entry name" value="RNaseH_sf"/>
</dbReference>
<keyword evidence="2" id="KW-0479">Metal-binding</keyword>
<dbReference type="PROSITE" id="PS50158">
    <property type="entry name" value="ZF_CCHC"/>
    <property type="match status" value="1"/>
</dbReference>
<dbReference type="GO" id="GO:0006397">
    <property type="term" value="P:mRNA processing"/>
    <property type="evidence" value="ECO:0007669"/>
    <property type="project" value="UniProtKB-KW"/>
</dbReference>
<keyword evidence="1" id="KW-0507">mRNA processing</keyword>
<dbReference type="Gene3D" id="4.10.60.10">
    <property type="entry name" value="Zinc finger, CCHC-type"/>
    <property type="match status" value="1"/>
</dbReference>
<dbReference type="GO" id="GO:0003676">
    <property type="term" value="F:nucleic acid binding"/>
    <property type="evidence" value="ECO:0007669"/>
    <property type="project" value="InterPro"/>
</dbReference>
<dbReference type="OrthoDB" id="439192at2759"/>
<organism evidence="4 5">
    <name type="scientific">Austropuccinia psidii MF-1</name>
    <dbReference type="NCBI Taxonomy" id="1389203"/>
    <lineage>
        <taxon>Eukaryota</taxon>
        <taxon>Fungi</taxon>
        <taxon>Dikarya</taxon>
        <taxon>Basidiomycota</taxon>
        <taxon>Pucciniomycotina</taxon>
        <taxon>Pucciniomycetes</taxon>
        <taxon>Pucciniales</taxon>
        <taxon>Sphaerophragmiaceae</taxon>
        <taxon>Austropuccinia</taxon>
    </lineage>
</organism>
<dbReference type="Gene3D" id="3.30.420.10">
    <property type="entry name" value="Ribonuclease H-like superfamily/Ribonuclease H"/>
    <property type="match status" value="1"/>
</dbReference>